<keyword evidence="4" id="KW-0804">Transcription</keyword>
<proteinExistence type="inferred from homology"/>
<dbReference type="Gene3D" id="1.10.10.10">
    <property type="entry name" value="Winged helix-like DNA-binding domain superfamily/Winged helix DNA-binding domain"/>
    <property type="match status" value="1"/>
</dbReference>
<evidence type="ECO:0000256" key="4">
    <source>
        <dbReference type="ARBA" id="ARBA00023163"/>
    </source>
</evidence>
<dbReference type="RefSeq" id="WP_166410497.1">
    <property type="nucleotide sequence ID" value="NZ_CP049869.1"/>
</dbReference>
<evidence type="ECO:0000313" key="6">
    <source>
        <dbReference type="Proteomes" id="UP000503222"/>
    </source>
</evidence>
<dbReference type="PIRSF" id="PIRSF019455">
    <property type="entry name" value="CopR_AtkY"/>
    <property type="match status" value="1"/>
</dbReference>
<name>A0A6G7YMY4_9SPHN</name>
<dbReference type="GO" id="GO:0045892">
    <property type="term" value="P:negative regulation of DNA-templated transcription"/>
    <property type="evidence" value="ECO:0007669"/>
    <property type="project" value="InterPro"/>
</dbReference>
<dbReference type="SUPFAM" id="SSF46785">
    <property type="entry name" value="Winged helix' DNA-binding domain"/>
    <property type="match status" value="1"/>
</dbReference>
<organism evidence="5 6">
    <name type="scientific">Sphingomonas piscis</name>
    <dbReference type="NCBI Taxonomy" id="2714943"/>
    <lineage>
        <taxon>Bacteria</taxon>
        <taxon>Pseudomonadati</taxon>
        <taxon>Pseudomonadota</taxon>
        <taxon>Alphaproteobacteria</taxon>
        <taxon>Sphingomonadales</taxon>
        <taxon>Sphingomonadaceae</taxon>
        <taxon>Sphingomonas</taxon>
    </lineage>
</organism>
<dbReference type="Gene3D" id="1.10.4040.10">
    <property type="entry name" value="Penicillinase repressor domain"/>
    <property type="match status" value="1"/>
</dbReference>
<dbReference type="Proteomes" id="UP000503222">
    <property type="component" value="Chromosome"/>
</dbReference>
<dbReference type="GO" id="GO:0003677">
    <property type="term" value="F:DNA binding"/>
    <property type="evidence" value="ECO:0007669"/>
    <property type="project" value="UniProtKB-KW"/>
</dbReference>
<gene>
    <name evidence="5" type="ORF">G7077_03415</name>
</gene>
<dbReference type="AlphaFoldDB" id="A0A6G7YMY4"/>
<sequence>MSEQEIKVSDAELQLMQALWDDSPMTASDLAQQVGSRLGWSLTTVKTLLARLAAKGAVATQADGRRFLYRPAVERDVIAARQATGLVDRLFGGRVSPLVAQLAEQRDLDPKDLDELEELVRSLRK</sequence>
<evidence type="ECO:0000256" key="1">
    <source>
        <dbReference type="ARBA" id="ARBA00011046"/>
    </source>
</evidence>
<dbReference type="InterPro" id="IPR005650">
    <property type="entry name" value="BlaI_family"/>
</dbReference>
<dbReference type="Pfam" id="PF03965">
    <property type="entry name" value="Penicillinase_R"/>
    <property type="match status" value="1"/>
</dbReference>
<accession>A0A6G7YMY4</accession>
<evidence type="ECO:0000256" key="2">
    <source>
        <dbReference type="ARBA" id="ARBA00023015"/>
    </source>
</evidence>
<comment type="similarity">
    <text evidence="1">Belongs to the BlaI transcriptional regulatory family.</text>
</comment>
<dbReference type="KEGG" id="spii:G7077_03415"/>
<reference evidence="5 6" key="1">
    <citation type="submission" date="2020-03" db="EMBL/GenBank/DDBJ databases">
        <title>Sphingomonas sp. nov., isolated from fish.</title>
        <authorList>
            <person name="Hyun D.-W."/>
            <person name="Bae J.-W."/>
        </authorList>
    </citation>
    <scope>NUCLEOTIDE SEQUENCE [LARGE SCALE GENOMIC DNA]</scope>
    <source>
        <strain evidence="5 6">HDW15B</strain>
    </source>
</reference>
<evidence type="ECO:0000256" key="3">
    <source>
        <dbReference type="ARBA" id="ARBA00023125"/>
    </source>
</evidence>
<keyword evidence="2" id="KW-0805">Transcription regulation</keyword>
<dbReference type="EMBL" id="CP049869">
    <property type="protein sequence ID" value="QIK78103.1"/>
    <property type="molecule type" value="Genomic_DNA"/>
</dbReference>
<protein>
    <submittedName>
        <fullName evidence="5">BlaI/MecI/CopY family transcriptional regulator</fullName>
    </submittedName>
</protein>
<keyword evidence="6" id="KW-1185">Reference proteome</keyword>
<dbReference type="InterPro" id="IPR036388">
    <property type="entry name" value="WH-like_DNA-bd_sf"/>
</dbReference>
<dbReference type="InterPro" id="IPR036390">
    <property type="entry name" value="WH_DNA-bd_sf"/>
</dbReference>
<evidence type="ECO:0000313" key="5">
    <source>
        <dbReference type="EMBL" id="QIK78103.1"/>
    </source>
</evidence>
<keyword evidence="3" id="KW-0238">DNA-binding</keyword>